<feature type="coiled-coil region" evidence="1">
    <location>
        <begin position="157"/>
        <end position="191"/>
    </location>
</feature>
<evidence type="ECO:0000256" key="2">
    <source>
        <dbReference type="SAM" id="MobiDB-lite"/>
    </source>
</evidence>
<comment type="caution">
    <text evidence="3">The sequence shown here is derived from an EMBL/GenBank/DDBJ whole genome shotgun (WGS) entry which is preliminary data.</text>
</comment>
<evidence type="ECO:0000313" key="3">
    <source>
        <dbReference type="EMBL" id="PRP68104.1"/>
    </source>
</evidence>
<feature type="region of interest" description="Disordered" evidence="2">
    <location>
        <begin position="102"/>
        <end position="127"/>
    </location>
</feature>
<protein>
    <submittedName>
        <fullName evidence="3">Uncharacterized protein</fullName>
    </submittedName>
</protein>
<name>A0A2S9WXA7_9FLAO</name>
<evidence type="ECO:0000256" key="1">
    <source>
        <dbReference type="SAM" id="Coils"/>
    </source>
</evidence>
<dbReference type="RefSeq" id="WP_105983783.1">
    <property type="nucleotide sequence ID" value="NZ_MQUC01000003.1"/>
</dbReference>
<evidence type="ECO:0000313" key="4">
    <source>
        <dbReference type="Proteomes" id="UP000239532"/>
    </source>
</evidence>
<proteinExistence type="predicted"/>
<keyword evidence="4" id="KW-1185">Reference proteome</keyword>
<dbReference type="EMBL" id="MQUC01000003">
    <property type="protein sequence ID" value="PRP68104.1"/>
    <property type="molecule type" value="Genomic_DNA"/>
</dbReference>
<feature type="region of interest" description="Disordered" evidence="2">
    <location>
        <begin position="27"/>
        <end position="46"/>
    </location>
</feature>
<keyword evidence="1" id="KW-0175">Coiled coil</keyword>
<dbReference type="AlphaFoldDB" id="A0A2S9WXA7"/>
<gene>
    <name evidence="3" type="ORF">BST86_13915</name>
</gene>
<sequence>MSNRIQEIEDFIANDPKALMKIYAKGDRSKKSPINKPNVKENPAEPSNIYYKDFLTTNKSFKQYLDDLIAVHGQPIYIQARKKNGNTTTPSSIPVIEYSLGNQDSAPKQQPSNNMNHNQQPPQQFQQPVQQQPQMMDFQFGGMNAGMSAMVSEMADLKAKAQRSDDYLRDMNDLRKELYEERTKNLNLTAEKNDLTVFKNNAEREKELAIALLKSENKSFMESEGFKTMMEQLPGLLPLLAGNGGQIPEYAQGQGNPNPRLSEVKQQFIATISIPQVSDGLVELLQEIAQRLNIEEYLTELYALNDKYPNQQ</sequence>
<reference evidence="3 4" key="1">
    <citation type="submission" date="2016-11" db="EMBL/GenBank/DDBJ databases">
        <title>Trade-off between light-utilization and light-protection in marine flavobacteria.</title>
        <authorList>
            <person name="Kumagai Y."/>
        </authorList>
    </citation>
    <scope>NUCLEOTIDE SEQUENCE [LARGE SCALE GENOMIC DNA]</scope>
    <source>
        <strain evidence="3 4">JCM 17109</strain>
    </source>
</reference>
<dbReference type="Proteomes" id="UP000239532">
    <property type="component" value="Unassembled WGS sequence"/>
</dbReference>
<feature type="compositionally biased region" description="Low complexity" evidence="2">
    <location>
        <begin position="109"/>
        <end position="127"/>
    </location>
</feature>
<organism evidence="3 4">
    <name type="scientific">Nonlabens agnitus</name>
    <dbReference type="NCBI Taxonomy" id="870484"/>
    <lineage>
        <taxon>Bacteria</taxon>
        <taxon>Pseudomonadati</taxon>
        <taxon>Bacteroidota</taxon>
        <taxon>Flavobacteriia</taxon>
        <taxon>Flavobacteriales</taxon>
        <taxon>Flavobacteriaceae</taxon>
        <taxon>Nonlabens</taxon>
    </lineage>
</organism>
<accession>A0A2S9WXA7</accession>